<comment type="caution">
    <text evidence="8">The sequence shown here is derived from an EMBL/GenBank/DDBJ whole genome shotgun (WGS) entry which is preliminary data.</text>
</comment>
<dbReference type="GO" id="GO:0016020">
    <property type="term" value="C:membrane"/>
    <property type="evidence" value="ECO:0007669"/>
    <property type="project" value="UniProtKB-SubCell"/>
</dbReference>
<feature type="compositionally biased region" description="Basic and acidic residues" evidence="7">
    <location>
        <begin position="8"/>
        <end position="25"/>
    </location>
</feature>
<evidence type="ECO:0000256" key="5">
    <source>
        <dbReference type="ARBA" id="ARBA00023128"/>
    </source>
</evidence>
<evidence type="ECO:0000256" key="7">
    <source>
        <dbReference type="SAM" id="MobiDB-lite"/>
    </source>
</evidence>
<proteinExistence type="predicted"/>
<evidence type="ECO:0000256" key="2">
    <source>
        <dbReference type="ARBA" id="ARBA00004240"/>
    </source>
</evidence>
<dbReference type="InterPro" id="IPR029058">
    <property type="entry name" value="AB_hydrolase_fold"/>
</dbReference>
<reference evidence="8 9" key="1">
    <citation type="submission" date="2024-09" db="EMBL/GenBank/DDBJ databases">
        <title>Chromosome-scale assembly of Riccia sorocarpa.</title>
        <authorList>
            <person name="Paukszto L."/>
        </authorList>
    </citation>
    <scope>NUCLEOTIDE SEQUENCE [LARGE SCALE GENOMIC DNA]</scope>
    <source>
        <strain evidence="8">LP-2024</strain>
        <tissue evidence="8">Aerial parts of the thallus</tissue>
    </source>
</reference>
<sequence>MSSNNPKPTREAQQEKFENRRKNDHVYQLYPDPDQDEDKRDVDIILFHGFQMPGTEAPDAYWRTWKMRKSEECWLETLLPELLVKLPRDARDARDCPKAPTTRVLSVSYESRLDLGQKAKKAAPDSNVEDGGVHDDYKLAENLIQDLIFDGAVNAGQNGPVFLLGHDLGGILIKLFVIAVEQTHAIQDEGVRKEKLHNFLRNLKAVHFFATPHSGAPVLQAVADSIKSTPGTLEHEMLHYLKVLNKHTARINQAFESLRNSENDLRISDFKTSAVSAINPTNLGEFGKSVLVVEEGAERLSIDSFYSYGKTNHFTVCQPEGKHSSPIRRLAQEIIKTMEERHKLQSTEFHREIGRYCRGQRQEAKVLWQACNIRN</sequence>
<keyword evidence="9" id="KW-1185">Reference proteome</keyword>
<dbReference type="Gene3D" id="3.40.50.1820">
    <property type="entry name" value="alpha/beta hydrolase"/>
    <property type="match status" value="1"/>
</dbReference>
<keyword evidence="5" id="KW-0496">Mitochondrion</keyword>
<comment type="subcellular location">
    <subcellularLocation>
        <location evidence="2">Endoplasmic reticulum</location>
    </subcellularLocation>
    <subcellularLocation>
        <location evidence="3">Membrane</location>
    </subcellularLocation>
    <subcellularLocation>
        <location evidence="1">Mitochondrion</location>
    </subcellularLocation>
</comment>
<dbReference type="PANTHER" id="PTHR48182">
    <property type="entry name" value="PROTEIN SERAC1"/>
    <property type="match status" value="1"/>
</dbReference>
<dbReference type="PANTHER" id="PTHR48182:SF2">
    <property type="entry name" value="PROTEIN SERAC1"/>
    <property type="match status" value="1"/>
</dbReference>
<dbReference type="GO" id="GO:0005739">
    <property type="term" value="C:mitochondrion"/>
    <property type="evidence" value="ECO:0007669"/>
    <property type="project" value="UniProtKB-SubCell"/>
</dbReference>
<dbReference type="GO" id="GO:0005783">
    <property type="term" value="C:endoplasmic reticulum"/>
    <property type="evidence" value="ECO:0007669"/>
    <property type="project" value="UniProtKB-SubCell"/>
</dbReference>
<evidence type="ECO:0008006" key="10">
    <source>
        <dbReference type="Google" id="ProtNLM"/>
    </source>
</evidence>
<dbReference type="SUPFAM" id="SSF53474">
    <property type="entry name" value="alpha/beta-Hydrolases"/>
    <property type="match status" value="1"/>
</dbReference>
<evidence type="ECO:0000313" key="8">
    <source>
        <dbReference type="EMBL" id="KAL3688972.1"/>
    </source>
</evidence>
<feature type="region of interest" description="Disordered" evidence="7">
    <location>
        <begin position="1"/>
        <end position="37"/>
    </location>
</feature>
<protein>
    <recommendedName>
        <fullName evidence="10">DUF676 domain-containing protein</fullName>
    </recommendedName>
</protein>
<accession>A0ABD3HEI5</accession>
<keyword evidence="4" id="KW-0256">Endoplasmic reticulum</keyword>
<dbReference type="AlphaFoldDB" id="A0ABD3HEI5"/>
<evidence type="ECO:0000256" key="6">
    <source>
        <dbReference type="ARBA" id="ARBA00023136"/>
    </source>
</evidence>
<name>A0ABD3HEI5_9MARC</name>
<evidence type="ECO:0000313" key="9">
    <source>
        <dbReference type="Proteomes" id="UP001633002"/>
    </source>
</evidence>
<keyword evidence="6" id="KW-0472">Membrane</keyword>
<organism evidence="8 9">
    <name type="scientific">Riccia sorocarpa</name>
    <dbReference type="NCBI Taxonomy" id="122646"/>
    <lineage>
        <taxon>Eukaryota</taxon>
        <taxon>Viridiplantae</taxon>
        <taxon>Streptophyta</taxon>
        <taxon>Embryophyta</taxon>
        <taxon>Marchantiophyta</taxon>
        <taxon>Marchantiopsida</taxon>
        <taxon>Marchantiidae</taxon>
        <taxon>Marchantiales</taxon>
        <taxon>Ricciaceae</taxon>
        <taxon>Riccia</taxon>
    </lineage>
</organism>
<gene>
    <name evidence="8" type="ORF">R1sor_015281</name>
</gene>
<dbReference type="InterPro" id="IPR052374">
    <property type="entry name" value="SERAC1"/>
</dbReference>
<dbReference type="Proteomes" id="UP001633002">
    <property type="component" value="Unassembled WGS sequence"/>
</dbReference>
<evidence type="ECO:0000256" key="1">
    <source>
        <dbReference type="ARBA" id="ARBA00004173"/>
    </source>
</evidence>
<evidence type="ECO:0000256" key="4">
    <source>
        <dbReference type="ARBA" id="ARBA00022824"/>
    </source>
</evidence>
<dbReference type="EMBL" id="JBJQOH010000004">
    <property type="protein sequence ID" value="KAL3688972.1"/>
    <property type="molecule type" value="Genomic_DNA"/>
</dbReference>
<evidence type="ECO:0000256" key="3">
    <source>
        <dbReference type="ARBA" id="ARBA00004370"/>
    </source>
</evidence>